<evidence type="ECO:0000313" key="3">
    <source>
        <dbReference type="EMBL" id="KFG30310.1"/>
    </source>
</evidence>
<dbReference type="VEuPathDB" id="ToxoDB:TGP89_306235"/>
<feature type="compositionally biased region" description="Basic residues" evidence="1">
    <location>
        <begin position="32"/>
        <end position="45"/>
    </location>
</feature>
<feature type="compositionally biased region" description="Basic and acidic residues" evidence="1">
    <location>
        <begin position="152"/>
        <end position="169"/>
    </location>
</feature>
<name>A0A086JDU2_TOXGO</name>
<protein>
    <submittedName>
        <fullName evidence="3">Putative transmembrane protein</fullName>
    </submittedName>
</protein>
<evidence type="ECO:0000256" key="1">
    <source>
        <dbReference type="SAM" id="MobiDB-lite"/>
    </source>
</evidence>
<feature type="compositionally biased region" description="Low complexity" evidence="1">
    <location>
        <begin position="102"/>
        <end position="125"/>
    </location>
</feature>
<feature type="compositionally biased region" description="Low complexity" evidence="1">
    <location>
        <begin position="12"/>
        <end position="22"/>
    </location>
</feature>
<keyword evidence="2" id="KW-1133">Transmembrane helix</keyword>
<keyword evidence="2 3" id="KW-0812">Transmembrane</keyword>
<feature type="region of interest" description="Disordered" evidence="1">
    <location>
        <begin position="102"/>
        <end position="244"/>
    </location>
</feature>
<comment type="caution">
    <text evidence="3">The sequence shown here is derived from an EMBL/GenBank/DDBJ whole genome shotgun (WGS) entry which is preliminary data.</text>
</comment>
<feature type="compositionally biased region" description="Basic and acidic residues" evidence="1">
    <location>
        <begin position="197"/>
        <end position="209"/>
    </location>
</feature>
<sequence>METQWIHTLAAASASPPSSSLLRQTGPTQTSLRRKTSTTRRRERTRWRDRGNTPVHRLYPFLISLTALAAALVFLKHFYTTCVIGSRAPLRSSTLTTFTFPPSFPSSPSIPSSPLPLQLSSGSASTGPLHRRLAETPWRGTQHGAPTICQTDDDRGGENSSDRQGHSESAETQTRGQGGGTGEEGSSNSRRRRRRPVHEAGEDERKDGDTIGTTHGDASPTESELAPSSKRKRHTFQDEEAEDEIDTDPLLGEEAAILSFESENLGLAAPERNPCNGLSELELESLLFQQHLIPKHGEILAFFSFSTKLYRSLKSDIRRRIRIAVGPKGKTGSVGTLLRKLAVAIFLSRQFEWIQSSLPPHIRHYVETKDQKAHAALKQTIREVLFDLLGNTREDCLHAVQVELLRTALAASGGAYVEDTHWHRDITLRDLDEDDYTEMLKTHANELTWAVSGRQPLADLRFFMRQRQDIDKHIPETSLLKRAIKPVVFTRGRVSFSLEPLPHPLEKDPNEHFKTTQRLAPFVTDVIRPPEVPAATWATVFTKLADMELSNLRQLRCKIERDMWMDTAVDMLRVITLASQTASEATIVALQYPASPEVMELSNAARRLTKSVDLTCEMLGVAHEDGAKLKQILAAYVSENSRAIREESAGQDGPKDPTERLYTVLRDTVRATQQMDLAQVLIDAMAADEGLFHPPSRLASPGILRTFLESYHPEGEAAAVQTGLTGATQQTGEAVAALQQGLLGTRRERARAVSEAAEAEVEEPESAGTDGSDTFAQMLEELGGTVFFSGGKRGQKEETSEQAQSLRPLHRSPEGGKEQSTKEGQSGQGHGDGTGVVGLSVAHESVVSDMASTPWVPLADDQLGSSPIKKARTDEPLPDVGEQKGTASSSVADYVTPLHKEQAHRAGDDDDFDSFDIPAEWIFDSLMALEDDDAVAAQDEGTRAPAVLPGLSLLDDDSLLDSMVALLDASEEEVTENDDVAEGATD</sequence>
<reference evidence="3 4" key="1">
    <citation type="submission" date="2014-03" db="EMBL/GenBank/DDBJ databases">
        <authorList>
            <person name="Sibley D."/>
            <person name="Venepally P."/>
            <person name="Karamycheva S."/>
            <person name="Hadjithomas M."/>
            <person name="Khan A."/>
            <person name="Brunk B."/>
            <person name="Roos D."/>
            <person name="Caler E."/>
            <person name="Lorenzi H."/>
        </authorList>
    </citation>
    <scope>NUCLEOTIDE SEQUENCE [LARGE SCALE GENOMIC DNA]</scope>
    <source>
        <strain evidence="4">p89</strain>
    </source>
</reference>
<dbReference type="AlphaFoldDB" id="A0A086JDU2"/>
<dbReference type="OrthoDB" id="10478779at2759"/>
<dbReference type="EMBL" id="AEYI02002076">
    <property type="protein sequence ID" value="KFG30310.1"/>
    <property type="molecule type" value="Genomic_DNA"/>
</dbReference>
<keyword evidence="2" id="KW-0472">Membrane</keyword>
<feature type="region of interest" description="Disordered" evidence="1">
    <location>
        <begin position="856"/>
        <end position="889"/>
    </location>
</feature>
<evidence type="ECO:0000313" key="4">
    <source>
        <dbReference type="Proteomes" id="UP000028828"/>
    </source>
</evidence>
<gene>
    <name evidence="3" type="ORF">TGP89_306235</name>
</gene>
<feature type="transmembrane region" description="Helical" evidence="2">
    <location>
        <begin position="58"/>
        <end position="79"/>
    </location>
</feature>
<dbReference type="Proteomes" id="UP000028828">
    <property type="component" value="Unassembled WGS sequence"/>
</dbReference>
<feature type="region of interest" description="Disordered" evidence="1">
    <location>
        <begin position="12"/>
        <end position="48"/>
    </location>
</feature>
<organism evidence="3 4">
    <name type="scientific">Toxoplasma gondii p89</name>
    <dbReference type="NCBI Taxonomy" id="943119"/>
    <lineage>
        <taxon>Eukaryota</taxon>
        <taxon>Sar</taxon>
        <taxon>Alveolata</taxon>
        <taxon>Apicomplexa</taxon>
        <taxon>Conoidasida</taxon>
        <taxon>Coccidia</taxon>
        <taxon>Eucoccidiorida</taxon>
        <taxon>Eimeriorina</taxon>
        <taxon>Sarcocystidae</taxon>
        <taxon>Toxoplasma</taxon>
    </lineage>
</organism>
<evidence type="ECO:0000256" key="2">
    <source>
        <dbReference type="SAM" id="Phobius"/>
    </source>
</evidence>
<feature type="compositionally biased region" description="Basic and acidic residues" evidence="1">
    <location>
        <begin position="811"/>
        <end position="821"/>
    </location>
</feature>
<accession>A0A086JDU2</accession>
<proteinExistence type="predicted"/>
<feature type="compositionally biased region" description="Gly residues" evidence="1">
    <location>
        <begin position="826"/>
        <end position="836"/>
    </location>
</feature>
<feature type="region of interest" description="Disordered" evidence="1">
    <location>
        <begin position="787"/>
        <end position="836"/>
    </location>
</feature>
<feature type="region of interest" description="Disordered" evidence="1">
    <location>
        <begin position="749"/>
        <end position="772"/>
    </location>
</feature>